<keyword evidence="1" id="KW-0812">Transmembrane</keyword>
<reference evidence="2 3" key="1">
    <citation type="submission" date="2019-06" db="EMBL/GenBank/DDBJ databases">
        <title>WGS assembly of Gossypium darwinii.</title>
        <authorList>
            <person name="Chen Z.J."/>
            <person name="Sreedasyam A."/>
            <person name="Ando A."/>
            <person name="Song Q."/>
            <person name="De L."/>
            <person name="Hulse-Kemp A."/>
            <person name="Ding M."/>
            <person name="Ye W."/>
            <person name="Kirkbride R."/>
            <person name="Jenkins J."/>
            <person name="Plott C."/>
            <person name="Lovell J."/>
            <person name="Lin Y.-M."/>
            <person name="Vaughn R."/>
            <person name="Liu B."/>
            <person name="Li W."/>
            <person name="Simpson S."/>
            <person name="Scheffler B."/>
            <person name="Saski C."/>
            <person name="Grover C."/>
            <person name="Hu G."/>
            <person name="Conover J."/>
            <person name="Carlson J."/>
            <person name="Shu S."/>
            <person name="Boston L."/>
            <person name="Williams M."/>
            <person name="Peterson D."/>
            <person name="Mcgee K."/>
            <person name="Jones D."/>
            <person name="Wendel J."/>
            <person name="Stelly D."/>
            <person name="Grimwood J."/>
            <person name="Schmutz J."/>
        </authorList>
    </citation>
    <scope>NUCLEOTIDE SEQUENCE [LARGE SCALE GENOMIC DNA]</scope>
    <source>
        <strain evidence="2">1808015.09</strain>
    </source>
</reference>
<dbReference type="Proteomes" id="UP000323506">
    <property type="component" value="Chromosome D07"/>
</dbReference>
<dbReference type="EMBL" id="CM017707">
    <property type="protein sequence ID" value="TYG62764.1"/>
    <property type="molecule type" value="Genomic_DNA"/>
</dbReference>
<evidence type="ECO:0000256" key="1">
    <source>
        <dbReference type="SAM" id="Phobius"/>
    </source>
</evidence>
<keyword evidence="1" id="KW-0472">Membrane</keyword>
<organism evidence="2 3">
    <name type="scientific">Gossypium darwinii</name>
    <name type="common">Darwin's cotton</name>
    <name type="synonym">Gossypium barbadense var. darwinii</name>
    <dbReference type="NCBI Taxonomy" id="34276"/>
    <lineage>
        <taxon>Eukaryota</taxon>
        <taxon>Viridiplantae</taxon>
        <taxon>Streptophyta</taxon>
        <taxon>Embryophyta</taxon>
        <taxon>Tracheophyta</taxon>
        <taxon>Spermatophyta</taxon>
        <taxon>Magnoliopsida</taxon>
        <taxon>eudicotyledons</taxon>
        <taxon>Gunneridae</taxon>
        <taxon>Pentapetalae</taxon>
        <taxon>rosids</taxon>
        <taxon>malvids</taxon>
        <taxon>Malvales</taxon>
        <taxon>Malvaceae</taxon>
        <taxon>Malvoideae</taxon>
        <taxon>Gossypium</taxon>
    </lineage>
</organism>
<gene>
    <name evidence="2" type="ORF">ES288_D07G258100v1</name>
</gene>
<name>A0A5D2BZP7_GOSDA</name>
<protein>
    <submittedName>
        <fullName evidence="2">Uncharacterized protein</fullName>
    </submittedName>
</protein>
<sequence length="127" mass="14806">MDAFSRDNLKKRFHIINNLEFSPYVVCFLLKTKLLVKISTLPTHDGERRSIKARTGKKTSELELAETGLQLELVKQLDLDTTLLCSFDENNVKSLKLYEEKFTLSLFILFYFYLLIFGFLGFVAHFD</sequence>
<dbReference type="AlphaFoldDB" id="A0A5D2BZP7"/>
<evidence type="ECO:0000313" key="2">
    <source>
        <dbReference type="EMBL" id="TYG62764.1"/>
    </source>
</evidence>
<accession>A0A5D2BZP7</accession>
<keyword evidence="3" id="KW-1185">Reference proteome</keyword>
<evidence type="ECO:0000313" key="3">
    <source>
        <dbReference type="Proteomes" id="UP000323506"/>
    </source>
</evidence>
<keyword evidence="1" id="KW-1133">Transmembrane helix</keyword>
<proteinExistence type="predicted"/>
<feature type="transmembrane region" description="Helical" evidence="1">
    <location>
        <begin position="102"/>
        <end position="124"/>
    </location>
</feature>